<accession>A0A939EIF0</accession>
<feature type="modified residue" description="4-aspartylphosphate" evidence="3">
    <location>
        <position position="53"/>
    </location>
</feature>
<dbReference type="InterPro" id="IPR011006">
    <property type="entry name" value="CheY-like_superfamily"/>
</dbReference>
<dbReference type="Pfam" id="PF00072">
    <property type="entry name" value="Response_reg"/>
    <property type="match status" value="1"/>
</dbReference>
<proteinExistence type="predicted"/>
<dbReference type="InterPro" id="IPR001789">
    <property type="entry name" value="Sig_transdc_resp-reg_receiver"/>
</dbReference>
<feature type="domain" description="Response regulatory" evidence="5">
    <location>
        <begin position="3"/>
        <end position="118"/>
    </location>
</feature>
<sequence length="208" mass="22061">MKSALVVDDHPVTHLGCSQLLRELDYDPVVRALTDQEALAQAKSHAPGLIVLDLGMPGLGGLNLIDPLLRLAPDARILIFSMNEQAAFVTKALAAGASGYLPKNSGPEDFLEAVRTLEAGKIYLAHDMAVAVATTRIGGHADPLSMLTDREHQVLRLLGQGKDLQSIADALRVSYKTAANASSAIKKKLGTRSTTELIRYAISAGVVS</sequence>
<name>A0A939EIF0_9HYPH</name>
<dbReference type="AlphaFoldDB" id="A0A939EIF0"/>
<feature type="domain" description="HTH luxR-type" evidence="4">
    <location>
        <begin position="140"/>
        <end position="205"/>
    </location>
</feature>
<dbReference type="SMART" id="SM00421">
    <property type="entry name" value="HTH_LUXR"/>
    <property type="match status" value="1"/>
</dbReference>
<dbReference type="PRINTS" id="PR00038">
    <property type="entry name" value="HTHLUXR"/>
</dbReference>
<dbReference type="CDD" id="cd17535">
    <property type="entry name" value="REC_NarL-like"/>
    <property type="match status" value="1"/>
</dbReference>
<dbReference type="SMART" id="SM00448">
    <property type="entry name" value="REC"/>
    <property type="match status" value="1"/>
</dbReference>
<evidence type="ECO:0000256" key="3">
    <source>
        <dbReference type="PROSITE-ProRule" id="PRU00169"/>
    </source>
</evidence>
<dbReference type="PANTHER" id="PTHR43214:SF43">
    <property type="entry name" value="TWO-COMPONENT RESPONSE REGULATOR"/>
    <property type="match status" value="1"/>
</dbReference>
<dbReference type="PROSITE" id="PS50110">
    <property type="entry name" value="RESPONSE_REGULATORY"/>
    <property type="match status" value="1"/>
</dbReference>
<keyword evidence="1 3" id="KW-0597">Phosphoprotein</keyword>
<evidence type="ECO:0000256" key="2">
    <source>
        <dbReference type="ARBA" id="ARBA00023125"/>
    </source>
</evidence>
<dbReference type="InterPro" id="IPR058245">
    <property type="entry name" value="NreC/VraR/RcsB-like_REC"/>
</dbReference>
<gene>
    <name evidence="6" type="ORF">JF539_25680</name>
</gene>
<dbReference type="GO" id="GO:0003677">
    <property type="term" value="F:DNA binding"/>
    <property type="evidence" value="ECO:0007669"/>
    <property type="project" value="UniProtKB-KW"/>
</dbReference>
<comment type="caution">
    <text evidence="6">The sequence shown here is derived from an EMBL/GenBank/DDBJ whole genome shotgun (WGS) entry which is preliminary data.</text>
</comment>
<dbReference type="PROSITE" id="PS50043">
    <property type="entry name" value="HTH_LUXR_2"/>
    <property type="match status" value="1"/>
</dbReference>
<evidence type="ECO:0000313" key="6">
    <source>
        <dbReference type="EMBL" id="MBN9673772.1"/>
    </source>
</evidence>
<dbReference type="GO" id="GO:0006355">
    <property type="term" value="P:regulation of DNA-templated transcription"/>
    <property type="evidence" value="ECO:0007669"/>
    <property type="project" value="InterPro"/>
</dbReference>
<dbReference type="GO" id="GO:0000160">
    <property type="term" value="P:phosphorelay signal transduction system"/>
    <property type="evidence" value="ECO:0007669"/>
    <property type="project" value="InterPro"/>
</dbReference>
<dbReference type="Gene3D" id="3.40.50.2300">
    <property type="match status" value="1"/>
</dbReference>
<dbReference type="RefSeq" id="WP_207143994.1">
    <property type="nucleotide sequence ID" value="NZ_JAEKJZ010000008.1"/>
</dbReference>
<reference evidence="6" key="1">
    <citation type="submission" date="2020-12" db="EMBL/GenBank/DDBJ databases">
        <title>Oil enriched cultivation method for isolating marine PHA-producing bacteria.</title>
        <authorList>
            <person name="Zheng W."/>
            <person name="Yu S."/>
            <person name="Huang Y."/>
        </authorList>
    </citation>
    <scope>NUCLEOTIDE SEQUENCE</scope>
    <source>
        <strain evidence="6">SY-2-12</strain>
    </source>
</reference>
<dbReference type="Pfam" id="PF00196">
    <property type="entry name" value="GerE"/>
    <property type="match status" value="1"/>
</dbReference>
<keyword evidence="2" id="KW-0238">DNA-binding</keyword>
<dbReference type="EMBL" id="JAEKJZ010000008">
    <property type="protein sequence ID" value="MBN9673772.1"/>
    <property type="molecule type" value="Genomic_DNA"/>
</dbReference>
<dbReference type="PANTHER" id="PTHR43214">
    <property type="entry name" value="TWO-COMPONENT RESPONSE REGULATOR"/>
    <property type="match status" value="1"/>
</dbReference>
<dbReference type="InterPro" id="IPR000792">
    <property type="entry name" value="Tscrpt_reg_LuxR_C"/>
</dbReference>
<dbReference type="InterPro" id="IPR016032">
    <property type="entry name" value="Sig_transdc_resp-reg_C-effctor"/>
</dbReference>
<dbReference type="Proteomes" id="UP000664096">
    <property type="component" value="Unassembled WGS sequence"/>
</dbReference>
<dbReference type="CDD" id="cd06170">
    <property type="entry name" value="LuxR_C_like"/>
    <property type="match status" value="1"/>
</dbReference>
<evidence type="ECO:0000259" key="5">
    <source>
        <dbReference type="PROSITE" id="PS50110"/>
    </source>
</evidence>
<evidence type="ECO:0000256" key="1">
    <source>
        <dbReference type="ARBA" id="ARBA00022553"/>
    </source>
</evidence>
<evidence type="ECO:0000259" key="4">
    <source>
        <dbReference type="PROSITE" id="PS50043"/>
    </source>
</evidence>
<organism evidence="6 7">
    <name type="scientific">Roseibium aggregatum</name>
    <dbReference type="NCBI Taxonomy" id="187304"/>
    <lineage>
        <taxon>Bacteria</taxon>
        <taxon>Pseudomonadati</taxon>
        <taxon>Pseudomonadota</taxon>
        <taxon>Alphaproteobacteria</taxon>
        <taxon>Hyphomicrobiales</taxon>
        <taxon>Stappiaceae</taxon>
        <taxon>Roseibium</taxon>
    </lineage>
</organism>
<protein>
    <submittedName>
        <fullName evidence="6">Response regulator transcription factor</fullName>
    </submittedName>
</protein>
<evidence type="ECO:0000313" key="7">
    <source>
        <dbReference type="Proteomes" id="UP000664096"/>
    </source>
</evidence>
<dbReference type="SUPFAM" id="SSF52172">
    <property type="entry name" value="CheY-like"/>
    <property type="match status" value="1"/>
</dbReference>
<dbReference type="SUPFAM" id="SSF46894">
    <property type="entry name" value="C-terminal effector domain of the bipartite response regulators"/>
    <property type="match status" value="1"/>
</dbReference>
<dbReference type="InterPro" id="IPR039420">
    <property type="entry name" value="WalR-like"/>
</dbReference>